<evidence type="ECO:0000313" key="1">
    <source>
        <dbReference type="EMBL" id="KUM90268.1"/>
    </source>
</evidence>
<accession>A0A101NBS8</accession>
<evidence type="ECO:0000313" key="2">
    <source>
        <dbReference type="Proteomes" id="UP000054241"/>
    </source>
</evidence>
<gene>
    <name evidence="1" type="ORF">AQI88_38870</name>
</gene>
<dbReference type="AlphaFoldDB" id="A0A101NBS8"/>
<comment type="caution">
    <text evidence="1">The sequence shown here is derived from an EMBL/GenBank/DDBJ whole genome shotgun (WGS) entry which is preliminary data.</text>
</comment>
<dbReference type="Proteomes" id="UP000054241">
    <property type="component" value="Unassembled WGS sequence"/>
</dbReference>
<name>A0A101NBS8_9ACTN</name>
<dbReference type="EMBL" id="LMWL01000087">
    <property type="protein sequence ID" value="KUM90268.1"/>
    <property type="molecule type" value="Genomic_DNA"/>
</dbReference>
<sequence>MEGTPSADVELLSTTMDSTAPPLEALSAVGIFIEARWPGRKALATGPGSPWHSIGAIVRATAAYCLPFSSTSASRRGRRLPQS</sequence>
<keyword evidence="2" id="KW-1185">Reference proteome</keyword>
<protein>
    <submittedName>
        <fullName evidence="1">Uncharacterized protein</fullName>
    </submittedName>
</protein>
<reference evidence="1 2" key="1">
    <citation type="submission" date="2015-10" db="EMBL/GenBank/DDBJ databases">
        <title>Draft genome sequence of Streptomyces cellostaticus DSM 40189, type strain for the species Streptomyces cellostaticus.</title>
        <authorList>
            <person name="Ruckert C."/>
            <person name="Winkler A."/>
            <person name="Kalinowski J."/>
            <person name="Kampfer P."/>
            <person name="Glaeser S."/>
        </authorList>
    </citation>
    <scope>NUCLEOTIDE SEQUENCE [LARGE SCALE GENOMIC DNA]</scope>
    <source>
        <strain evidence="1 2">DSM 40189</strain>
    </source>
</reference>
<organism evidence="1 2">
    <name type="scientific">Streptomyces cellostaticus</name>
    <dbReference type="NCBI Taxonomy" id="67285"/>
    <lineage>
        <taxon>Bacteria</taxon>
        <taxon>Bacillati</taxon>
        <taxon>Actinomycetota</taxon>
        <taxon>Actinomycetes</taxon>
        <taxon>Kitasatosporales</taxon>
        <taxon>Streptomycetaceae</taxon>
        <taxon>Streptomyces</taxon>
    </lineage>
</organism>
<proteinExistence type="predicted"/>